<dbReference type="InterPro" id="IPR050722">
    <property type="entry name" value="Pyruvate:ferred/Flavod_OxRd"/>
</dbReference>
<dbReference type="Gene3D" id="3.40.920.10">
    <property type="entry name" value="Pyruvate-ferredoxin oxidoreductase, PFOR, domain III"/>
    <property type="match status" value="1"/>
</dbReference>
<dbReference type="OrthoDB" id="9794954at2"/>
<dbReference type="Proteomes" id="UP000305881">
    <property type="component" value="Chromosome"/>
</dbReference>
<dbReference type="Gene3D" id="3.40.50.970">
    <property type="match status" value="1"/>
</dbReference>
<dbReference type="RefSeq" id="WP_017841687.1">
    <property type="nucleotide sequence ID" value="NZ_CP035467.1"/>
</dbReference>
<organism evidence="4 5">
    <name type="scientific">Methylotuvimicrobium buryatense</name>
    <name type="common">Methylomicrobium buryatense</name>
    <dbReference type="NCBI Taxonomy" id="95641"/>
    <lineage>
        <taxon>Bacteria</taxon>
        <taxon>Pseudomonadati</taxon>
        <taxon>Pseudomonadota</taxon>
        <taxon>Gammaproteobacteria</taxon>
        <taxon>Methylococcales</taxon>
        <taxon>Methylococcaceae</taxon>
        <taxon>Methylotuvimicrobium</taxon>
    </lineage>
</organism>
<dbReference type="KEGG" id="mbur:EQU24_20920"/>
<sequence length="581" mass="61674">MNEAQEKPLVDSCSLTLIGSGGAGVMTAGQILLDVAAEAGYFGLMTRSTGPQIRGGEAAAVLRLGVTSIGCQDDRIDLLVALDWGKAEHFSDELVLDADSVVIADSAEGEPPVWVTDSGARHYAVRLSELAREHSGLRANIIAVGIVGALVGLDFDSMKNTIKRRLIGKENLFADVIQAGLQAGISAAESLQCACKLAPPQAQPRWLLTGNEAVGMGALRGGVRFCAAYPITPSTEIQEWLAERLPEVGGCLVQAEDELASINMCIGASFGGVPAMTATSGPGFSLMVEALGLAVATETPLVVVDVMRGGPATGIPTKSEQADLAIAVYGAHGDAPRLVLAPNGIGDCMTTTQWAVYLAEALQCPAVVLSDQFLGQSRAAIMPPKDREWRAKRRRAPANIADFQRFRDCSDGISMMGIPGTPGSEYTATGLSHKPSARPSAMPADHRLQLDKRRRKLEQFDYGDDWADIEGDGSLGLLTWGSSTQAAREAVARVRADGLAVRLVSLRLIAPLDPVRLTTALDGIKRLLVVEQSHGAQFFQYLRASCELPPHTRSLAEPGPLLFRPGRIAAALRVLEMEEVK</sequence>
<reference evidence="5" key="1">
    <citation type="journal article" date="2019" name="J. Bacteriol.">
        <title>A Mutagenic Screen Identifies a TonB-Dependent Receptor Required for the Lanthanide Metal Switch in the Type I Methanotroph 'Methylotuvimicrobium buryatense' 5GB1C.</title>
        <authorList>
            <person name="Groom J.D."/>
            <person name="Ford S.M."/>
            <person name="Pesesky M.W."/>
            <person name="Lidstrom M.E."/>
        </authorList>
    </citation>
    <scope>NUCLEOTIDE SEQUENCE [LARGE SCALE GENOMIC DNA]</scope>
    <source>
        <strain evidence="5">5GB1C</strain>
    </source>
</reference>
<dbReference type="SUPFAM" id="SSF52518">
    <property type="entry name" value="Thiamin diphosphate-binding fold (THDP-binding)"/>
    <property type="match status" value="1"/>
</dbReference>
<dbReference type="CDD" id="cd07034">
    <property type="entry name" value="TPP_PYR_PFOR_IOR-alpha_like"/>
    <property type="match status" value="1"/>
</dbReference>
<dbReference type="SUPFAM" id="SSF53323">
    <property type="entry name" value="Pyruvate-ferredoxin oxidoreductase, PFOR, domain III"/>
    <property type="match status" value="1"/>
</dbReference>
<keyword evidence="1" id="KW-0560">Oxidoreductase</keyword>
<dbReference type="SUPFAM" id="SSF52922">
    <property type="entry name" value="TK C-terminal domain-like"/>
    <property type="match status" value="1"/>
</dbReference>
<protein>
    <submittedName>
        <fullName evidence="4">2-oxoacid:acceptor oxidoreductase subunit alpha</fullName>
    </submittedName>
</protein>
<evidence type="ECO:0000259" key="3">
    <source>
        <dbReference type="Pfam" id="PF01855"/>
    </source>
</evidence>
<dbReference type="EMBL" id="CP035467">
    <property type="protein sequence ID" value="QCW84422.1"/>
    <property type="molecule type" value="Genomic_DNA"/>
</dbReference>
<dbReference type="InterPro" id="IPR029061">
    <property type="entry name" value="THDP-binding"/>
</dbReference>
<keyword evidence="5" id="KW-1185">Reference proteome</keyword>
<dbReference type="InterPro" id="IPR009014">
    <property type="entry name" value="Transketo_C/PFOR_II"/>
</dbReference>
<dbReference type="PANTHER" id="PTHR32154:SF20">
    <property type="entry name" value="2-OXOGLUTARATE OXIDOREDUCTASE SUBUNIT KORA"/>
    <property type="match status" value="1"/>
</dbReference>
<dbReference type="STRING" id="675511.GCA_000341735_03244"/>
<dbReference type="InterPro" id="IPR022367">
    <property type="entry name" value="2-oxoacid/accept_OxRdtase_asu"/>
</dbReference>
<dbReference type="Gene3D" id="3.40.50.920">
    <property type="match status" value="1"/>
</dbReference>
<dbReference type="NCBIfam" id="TIGR03710">
    <property type="entry name" value="OAFO_sf"/>
    <property type="match status" value="1"/>
</dbReference>
<dbReference type="GO" id="GO:0006979">
    <property type="term" value="P:response to oxidative stress"/>
    <property type="evidence" value="ECO:0007669"/>
    <property type="project" value="TreeGrafter"/>
</dbReference>
<proteinExistence type="predicted"/>
<dbReference type="InterPro" id="IPR002869">
    <property type="entry name" value="Pyrv_flavodox_OxRed_cen"/>
</dbReference>
<dbReference type="AlphaFoldDB" id="A0A4P9USB2"/>
<dbReference type="InterPro" id="IPR019752">
    <property type="entry name" value="Pyrv/ketoisovalerate_OxRed_cat"/>
</dbReference>
<evidence type="ECO:0000256" key="1">
    <source>
        <dbReference type="ARBA" id="ARBA00023002"/>
    </source>
</evidence>
<evidence type="ECO:0000259" key="2">
    <source>
        <dbReference type="Pfam" id="PF01558"/>
    </source>
</evidence>
<dbReference type="FunFam" id="3.40.50.970:FF:000022">
    <property type="entry name" value="2-oxoglutarate ferredoxin oxidoreductase alpha subunit"/>
    <property type="match status" value="1"/>
</dbReference>
<feature type="domain" description="Pyruvate flavodoxin/ferredoxin oxidoreductase pyrimidine binding" evidence="3">
    <location>
        <begin position="217"/>
        <end position="442"/>
    </location>
</feature>
<feature type="domain" description="Pyruvate/ketoisovalerate oxidoreductase catalytic" evidence="2">
    <location>
        <begin position="21"/>
        <end position="183"/>
    </location>
</feature>
<accession>A0A4P9USB2</accession>
<gene>
    <name evidence="4" type="ORF">EQU24_20920</name>
</gene>
<dbReference type="Pfam" id="PF01558">
    <property type="entry name" value="POR"/>
    <property type="match status" value="1"/>
</dbReference>
<name>A0A4P9USB2_METBY</name>
<evidence type="ECO:0000313" key="5">
    <source>
        <dbReference type="Proteomes" id="UP000305881"/>
    </source>
</evidence>
<dbReference type="InterPro" id="IPR002880">
    <property type="entry name" value="Pyrv_Fd/Flavodoxin_OxRdtase_N"/>
</dbReference>
<evidence type="ECO:0000313" key="4">
    <source>
        <dbReference type="EMBL" id="QCW84422.1"/>
    </source>
</evidence>
<dbReference type="PANTHER" id="PTHR32154">
    <property type="entry name" value="PYRUVATE-FLAVODOXIN OXIDOREDUCTASE-RELATED"/>
    <property type="match status" value="1"/>
</dbReference>
<dbReference type="GO" id="GO:0016903">
    <property type="term" value="F:oxidoreductase activity, acting on the aldehyde or oxo group of donors"/>
    <property type="evidence" value="ECO:0007669"/>
    <property type="project" value="InterPro"/>
</dbReference>
<dbReference type="Pfam" id="PF01855">
    <property type="entry name" value="POR_N"/>
    <property type="match status" value="1"/>
</dbReference>